<comment type="similarity">
    <text evidence="11">Belongs to the ZNF598/HEL2 family.</text>
</comment>
<dbReference type="Pfam" id="PF23202">
    <property type="entry name" value="PAH_ZNF598"/>
    <property type="match status" value="1"/>
</dbReference>
<feature type="region of interest" description="Disordered" evidence="13">
    <location>
        <begin position="350"/>
        <end position="398"/>
    </location>
</feature>
<dbReference type="PROSITE" id="PS50089">
    <property type="entry name" value="ZF_RING_2"/>
    <property type="match status" value="1"/>
</dbReference>
<dbReference type="GO" id="GO:0005737">
    <property type="term" value="C:cytoplasm"/>
    <property type="evidence" value="ECO:0007669"/>
    <property type="project" value="UniProtKB-SubCell"/>
</dbReference>
<evidence type="ECO:0000313" key="16">
    <source>
        <dbReference type="Proteomes" id="UP000054217"/>
    </source>
</evidence>
<feature type="region of interest" description="Disordered" evidence="13">
    <location>
        <begin position="1"/>
        <end position="65"/>
    </location>
</feature>
<comment type="subcellular location">
    <subcellularLocation>
        <location evidence="2">Cytoplasm</location>
    </subcellularLocation>
</comment>
<keyword evidence="8" id="KW-0479">Metal-binding</keyword>
<feature type="compositionally biased region" description="Polar residues" evidence="13">
    <location>
        <begin position="722"/>
        <end position="733"/>
    </location>
</feature>
<dbReference type="PANTHER" id="PTHR22938">
    <property type="entry name" value="ZINC FINGER PROTEIN 598"/>
    <property type="match status" value="1"/>
</dbReference>
<dbReference type="PROSITE" id="PS00028">
    <property type="entry name" value="ZINC_FINGER_C2H2_1"/>
    <property type="match status" value="1"/>
</dbReference>
<evidence type="ECO:0000256" key="6">
    <source>
        <dbReference type="ARBA" id="ARBA00022553"/>
    </source>
</evidence>
<keyword evidence="16" id="KW-1185">Reference proteome</keyword>
<keyword evidence="7" id="KW-0808">Transferase</keyword>
<evidence type="ECO:0000256" key="8">
    <source>
        <dbReference type="ARBA" id="ARBA00022723"/>
    </source>
</evidence>
<dbReference type="FunCoup" id="A0A0C3NEN3">
    <property type="interactions" value="74"/>
</dbReference>
<feature type="compositionally biased region" description="Basic and acidic residues" evidence="13">
    <location>
        <begin position="350"/>
        <end position="368"/>
    </location>
</feature>
<dbReference type="Proteomes" id="UP000054217">
    <property type="component" value="Unassembled WGS sequence"/>
</dbReference>
<dbReference type="Pfam" id="PF25447">
    <property type="entry name" value="RING_ZNF598"/>
    <property type="match status" value="1"/>
</dbReference>
<dbReference type="AlphaFoldDB" id="A0A0C3NEN3"/>
<dbReference type="GO" id="GO:0072344">
    <property type="term" value="P:rescue of stalled ribosome"/>
    <property type="evidence" value="ECO:0007669"/>
    <property type="project" value="InterPro"/>
</dbReference>
<evidence type="ECO:0000259" key="14">
    <source>
        <dbReference type="PROSITE" id="PS50089"/>
    </source>
</evidence>
<dbReference type="STRING" id="870435.A0A0C3NEN3"/>
<dbReference type="CDD" id="cd16615">
    <property type="entry name" value="RING-HC_ZNF598"/>
    <property type="match status" value="1"/>
</dbReference>
<keyword evidence="10" id="KW-0862">Zinc</keyword>
<dbReference type="InterPro" id="IPR057634">
    <property type="entry name" value="PAH_ZNF598/HEL2"/>
</dbReference>
<gene>
    <name evidence="15" type="ORF">M404DRAFT_154944</name>
</gene>
<organism evidence="15 16">
    <name type="scientific">Pisolithus tinctorius Marx 270</name>
    <dbReference type="NCBI Taxonomy" id="870435"/>
    <lineage>
        <taxon>Eukaryota</taxon>
        <taxon>Fungi</taxon>
        <taxon>Dikarya</taxon>
        <taxon>Basidiomycota</taxon>
        <taxon>Agaricomycotina</taxon>
        <taxon>Agaricomycetes</taxon>
        <taxon>Agaricomycetidae</taxon>
        <taxon>Boletales</taxon>
        <taxon>Sclerodermatineae</taxon>
        <taxon>Pisolithaceae</taxon>
        <taxon>Pisolithus</taxon>
    </lineage>
</organism>
<feature type="compositionally biased region" description="Polar residues" evidence="13">
    <location>
        <begin position="41"/>
        <end position="56"/>
    </location>
</feature>
<evidence type="ECO:0000256" key="4">
    <source>
        <dbReference type="ARBA" id="ARBA00012483"/>
    </source>
</evidence>
<feature type="compositionally biased region" description="Gly residues" evidence="13">
    <location>
        <begin position="381"/>
        <end position="391"/>
    </location>
</feature>
<proteinExistence type="inferred from homology"/>
<evidence type="ECO:0000256" key="11">
    <source>
        <dbReference type="ARBA" id="ARBA00035113"/>
    </source>
</evidence>
<dbReference type="OrthoDB" id="3838338at2759"/>
<keyword evidence="6" id="KW-0597">Phosphoprotein</keyword>
<dbReference type="InterPro" id="IPR001841">
    <property type="entry name" value="Znf_RING"/>
</dbReference>
<feature type="compositionally biased region" description="Polar residues" evidence="13">
    <location>
        <begin position="685"/>
        <end position="701"/>
    </location>
</feature>
<evidence type="ECO:0000256" key="10">
    <source>
        <dbReference type="ARBA" id="ARBA00022833"/>
    </source>
</evidence>
<feature type="compositionally biased region" description="Low complexity" evidence="13">
    <location>
        <begin position="593"/>
        <end position="604"/>
    </location>
</feature>
<dbReference type="InterPro" id="IPR041888">
    <property type="entry name" value="RING-HC_ZNF598/HEL2"/>
</dbReference>
<dbReference type="InterPro" id="IPR044288">
    <property type="entry name" value="ZNF598/HEL2"/>
</dbReference>
<feature type="compositionally biased region" description="Basic residues" evidence="13">
    <location>
        <begin position="17"/>
        <end position="28"/>
    </location>
</feature>
<dbReference type="SUPFAM" id="SSF57850">
    <property type="entry name" value="RING/U-box"/>
    <property type="match status" value="1"/>
</dbReference>
<evidence type="ECO:0000313" key="15">
    <source>
        <dbReference type="EMBL" id="KIN99544.1"/>
    </source>
</evidence>
<evidence type="ECO:0000256" key="13">
    <source>
        <dbReference type="SAM" id="MobiDB-lite"/>
    </source>
</evidence>
<evidence type="ECO:0000256" key="7">
    <source>
        <dbReference type="ARBA" id="ARBA00022679"/>
    </source>
</evidence>
<dbReference type="GO" id="GO:0061630">
    <property type="term" value="F:ubiquitin protein ligase activity"/>
    <property type="evidence" value="ECO:0007669"/>
    <property type="project" value="UniProtKB-EC"/>
</dbReference>
<dbReference type="SMART" id="SM00355">
    <property type="entry name" value="ZnF_C2H2"/>
    <property type="match status" value="4"/>
</dbReference>
<dbReference type="InterPro" id="IPR013083">
    <property type="entry name" value="Znf_RING/FYVE/PHD"/>
</dbReference>
<accession>A0A0C3NEN3</accession>
<evidence type="ECO:0000256" key="9">
    <source>
        <dbReference type="ARBA" id="ARBA00022771"/>
    </source>
</evidence>
<dbReference type="Gene3D" id="3.30.40.10">
    <property type="entry name" value="Zinc/RING finger domain, C3HC4 (zinc finger)"/>
    <property type="match status" value="1"/>
</dbReference>
<dbReference type="InParanoid" id="A0A0C3NEN3"/>
<dbReference type="GO" id="GO:0043022">
    <property type="term" value="F:ribosome binding"/>
    <property type="evidence" value="ECO:0007669"/>
    <property type="project" value="TreeGrafter"/>
</dbReference>
<dbReference type="Pfam" id="PF23230">
    <property type="entry name" value="zf-C2H2_13"/>
    <property type="match status" value="1"/>
</dbReference>
<feature type="region of interest" description="Disordered" evidence="13">
    <location>
        <begin position="542"/>
        <end position="733"/>
    </location>
</feature>
<evidence type="ECO:0000256" key="3">
    <source>
        <dbReference type="ARBA" id="ARBA00004906"/>
    </source>
</evidence>
<dbReference type="EC" id="2.3.2.27" evidence="4"/>
<keyword evidence="9 12" id="KW-0863">Zinc-finger</keyword>
<evidence type="ECO:0000256" key="12">
    <source>
        <dbReference type="PROSITE-ProRule" id="PRU00175"/>
    </source>
</evidence>
<evidence type="ECO:0000256" key="1">
    <source>
        <dbReference type="ARBA" id="ARBA00000900"/>
    </source>
</evidence>
<feature type="compositionally biased region" description="Low complexity" evidence="13">
    <location>
        <begin position="547"/>
        <end position="556"/>
    </location>
</feature>
<keyword evidence="5" id="KW-0963">Cytoplasm</keyword>
<dbReference type="GO" id="GO:0008270">
    <property type="term" value="F:zinc ion binding"/>
    <property type="evidence" value="ECO:0007669"/>
    <property type="project" value="UniProtKB-KW"/>
</dbReference>
<dbReference type="InterPro" id="IPR056437">
    <property type="entry name" value="Znf-C2H2_ZNF598/HEL2"/>
</dbReference>
<reference evidence="16" key="2">
    <citation type="submission" date="2015-01" db="EMBL/GenBank/DDBJ databases">
        <title>Evolutionary Origins and Diversification of the Mycorrhizal Mutualists.</title>
        <authorList>
            <consortium name="DOE Joint Genome Institute"/>
            <consortium name="Mycorrhizal Genomics Consortium"/>
            <person name="Kohler A."/>
            <person name="Kuo A."/>
            <person name="Nagy L.G."/>
            <person name="Floudas D."/>
            <person name="Copeland A."/>
            <person name="Barry K.W."/>
            <person name="Cichocki N."/>
            <person name="Veneault-Fourrey C."/>
            <person name="LaButti K."/>
            <person name="Lindquist E.A."/>
            <person name="Lipzen A."/>
            <person name="Lundell T."/>
            <person name="Morin E."/>
            <person name="Murat C."/>
            <person name="Riley R."/>
            <person name="Ohm R."/>
            <person name="Sun H."/>
            <person name="Tunlid A."/>
            <person name="Henrissat B."/>
            <person name="Grigoriev I.V."/>
            <person name="Hibbett D.S."/>
            <person name="Martin F."/>
        </authorList>
    </citation>
    <scope>NUCLEOTIDE SEQUENCE [LARGE SCALE GENOMIC DNA]</scope>
    <source>
        <strain evidence="16">Marx 270</strain>
    </source>
</reference>
<name>A0A0C3NEN3_PISTI</name>
<dbReference type="InterPro" id="IPR013087">
    <property type="entry name" value="Znf_C2H2_type"/>
</dbReference>
<dbReference type="HOGENOM" id="CLU_008515_0_0_1"/>
<comment type="pathway">
    <text evidence="3">Protein modification; protein ubiquitination.</text>
</comment>
<sequence length="733" mass="80174">MSPPTVAHTQTQQPGKRSNRGRGGRRGSKASQSRQDKPVATPNTTVDESTPSNSAEVTKDTREASQTEVSDTAVCFICAEPVKYYSVSACNHRTCHVCALRLRALYKRLDCTFCKEQQVTVIFTSSPNALFSSYTPNDIPHKDSKLSIHFETVDMMEETLVLLRYNCPDRDCDYTGTGWGDLKIHVRATHDKMLCDLCLRFKKVFAHEHTLYPPNILPFHLPSKLHRSHKQQQPKEPVEGGIHPLCEFCRECFFSDDELYVHMRERHEECFICKRNEIRDQYFHNYECLEQHFTQAHFACPSPMCQAQKFVVFGSALDLKAHQVEVHDAEMSSRDRRDIRRVQAEFAFEDIRGERGNRATRERDREPPPESNQSSPRALGGRRGAFGGRLTGGSAAESTGGVPILLNAPGPFVPGPSTAPEDAASEVSERYASFLSRVQAVAPNPAGAIPALKAAIRGYRVNESSARDLISTVWNILGNDLDGTASIVNGIVDLLDEESKKSDLLASWNGFKIEQRQHFPELVPTSVGTAYAGVASGRVISAKKATSRSSRQTSRQVWDRVAQAASSSTPRMNSPLPSRAVAERFPALPRPSPASVAPQPQPQRTSTSASVATYHSPPVSPSTTPGASAGRRKPPPSFSLGAFPELPSSTNTRPRPPLAGNPSLRNIIGDPLPSGSAWGAAAPDSTPNNNGNSVTETTPRSTFGLGKEGEGGKGKKGKGKQRQTLFTFGSFPT</sequence>
<dbReference type="GO" id="GO:0016567">
    <property type="term" value="P:protein ubiquitination"/>
    <property type="evidence" value="ECO:0007669"/>
    <property type="project" value="TreeGrafter"/>
</dbReference>
<evidence type="ECO:0000256" key="2">
    <source>
        <dbReference type="ARBA" id="ARBA00004496"/>
    </source>
</evidence>
<feature type="domain" description="RING-type" evidence="14">
    <location>
        <begin position="75"/>
        <end position="115"/>
    </location>
</feature>
<protein>
    <recommendedName>
        <fullName evidence="4">RING-type E3 ubiquitin transferase</fullName>
        <ecNumber evidence="4">2.3.2.27</ecNumber>
    </recommendedName>
</protein>
<comment type="catalytic activity">
    <reaction evidence="1">
        <text>S-ubiquitinyl-[E2 ubiquitin-conjugating enzyme]-L-cysteine + [acceptor protein]-L-lysine = [E2 ubiquitin-conjugating enzyme]-L-cysteine + N(6)-ubiquitinyl-[acceptor protein]-L-lysine.</text>
        <dbReference type="EC" id="2.3.2.27"/>
    </reaction>
</comment>
<feature type="compositionally biased region" description="Polar residues" evidence="13">
    <location>
        <begin position="564"/>
        <end position="576"/>
    </location>
</feature>
<dbReference type="EMBL" id="KN832004">
    <property type="protein sequence ID" value="KIN99544.1"/>
    <property type="molecule type" value="Genomic_DNA"/>
</dbReference>
<reference evidence="15 16" key="1">
    <citation type="submission" date="2014-04" db="EMBL/GenBank/DDBJ databases">
        <authorList>
            <consortium name="DOE Joint Genome Institute"/>
            <person name="Kuo A."/>
            <person name="Kohler A."/>
            <person name="Costa M.D."/>
            <person name="Nagy L.G."/>
            <person name="Floudas D."/>
            <person name="Copeland A."/>
            <person name="Barry K.W."/>
            <person name="Cichocki N."/>
            <person name="Veneault-Fourrey C."/>
            <person name="LaButti K."/>
            <person name="Lindquist E.A."/>
            <person name="Lipzen A."/>
            <person name="Lundell T."/>
            <person name="Morin E."/>
            <person name="Murat C."/>
            <person name="Sun H."/>
            <person name="Tunlid A."/>
            <person name="Henrissat B."/>
            <person name="Grigoriev I.V."/>
            <person name="Hibbett D.S."/>
            <person name="Martin F."/>
            <person name="Nordberg H.P."/>
            <person name="Cantor M.N."/>
            <person name="Hua S.X."/>
        </authorList>
    </citation>
    <scope>NUCLEOTIDE SEQUENCE [LARGE SCALE GENOMIC DNA]</scope>
    <source>
        <strain evidence="15 16">Marx 270</strain>
    </source>
</reference>
<dbReference type="PANTHER" id="PTHR22938:SF0">
    <property type="entry name" value="E3 UBIQUITIN-PROTEIN LIGASE ZNF598"/>
    <property type="match status" value="1"/>
</dbReference>
<evidence type="ECO:0000256" key="5">
    <source>
        <dbReference type="ARBA" id="ARBA00022490"/>
    </source>
</evidence>